<reference evidence="1 2" key="1">
    <citation type="submission" date="2014-04" db="EMBL/GenBank/DDBJ databases">
        <authorList>
            <consortium name="DOE Joint Genome Institute"/>
            <person name="Kuo A."/>
            <person name="Kohler A."/>
            <person name="Nagy L.G."/>
            <person name="Floudas D."/>
            <person name="Copeland A."/>
            <person name="Barry K.W."/>
            <person name="Cichocki N."/>
            <person name="Veneault-Fourrey C."/>
            <person name="LaButti K."/>
            <person name="Lindquist E.A."/>
            <person name="Lipzen A."/>
            <person name="Lundell T."/>
            <person name="Morin E."/>
            <person name="Murat C."/>
            <person name="Sun H."/>
            <person name="Tunlid A."/>
            <person name="Henrissat B."/>
            <person name="Grigoriev I.V."/>
            <person name="Hibbett D.S."/>
            <person name="Martin F."/>
            <person name="Nordberg H.P."/>
            <person name="Cantor M.N."/>
            <person name="Hua S.X."/>
        </authorList>
    </citation>
    <scope>NUCLEOTIDE SEQUENCE [LARGE SCALE GENOMIC DNA]</scope>
    <source>
        <strain evidence="1 2">LaAM-08-1</strain>
    </source>
</reference>
<dbReference type="Pfam" id="PF20414">
    <property type="entry name" value="DUF6698"/>
    <property type="match status" value="1"/>
</dbReference>
<dbReference type="InterPro" id="IPR046521">
    <property type="entry name" value="DUF6698"/>
</dbReference>
<evidence type="ECO:0000313" key="1">
    <source>
        <dbReference type="EMBL" id="KIJ97622.1"/>
    </source>
</evidence>
<dbReference type="HOGENOM" id="CLU_1578770_0_0_1"/>
<name>A0A0C9XNN9_9AGAR</name>
<evidence type="ECO:0000313" key="2">
    <source>
        <dbReference type="Proteomes" id="UP000054477"/>
    </source>
</evidence>
<dbReference type="EMBL" id="KN838688">
    <property type="protein sequence ID" value="KIJ97622.1"/>
    <property type="molecule type" value="Genomic_DNA"/>
</dbReference>
<organism evidence="1 2">
    <name type="scientific">Laccaria amethystina LaAM-08-1</name>
    <dbReference type="NCBI Taxonomy" id="1095629"/>
    <lineage>
        <taxon>Eukaryota</taxon>
        <taxon>Fungi</taxon>
        <taxon>Dikarya</taxon>
        <taxon>Basidiomycota</taxon>
        <taxon>Agaricomycotina</taxon>
        <taxon>Agaricomycetes</taxon>
        <taxon>Agaricomycetidae</taxon>
        <taxon>Agaricales</taxon>
        <taxon>Agaricineae</taxon>
        <taxon>Hydnangiaceae</taxon>
        <taxon>Laccaria</taxon>
    </lineage>
</organism>
<dbReference type="Proteomes" id="UP000054477">
    <property type="component" value="Unassembled WGS sequence"/>
</dbReference>
<sequence length="169" mass="18960">MVNQKNTHKDHVNNEEGVRVVPKRIRNQCDAEEECTPDNQVILRLMSNEEEEEMSSILQDECEEIGNVIARIPGWDSLVQAIDEGDSDILDDLITAMEGGLSQAGSNDHSSLMDNGLIYVAQTLPGKEFNPRIPLQGNKSAHCGFLHPQITKMLCPIYHLKKLQDDHDQ</sequence>
<keyword evidence="2" id="KW-1185">Reference proteome</keyword>
<reference evidence="2" key="2">
    <citation type="submission" date="2015-01" db="EMBL/GenBank/DDBJ databases">
        <title>Evolutionary Origins and Diversification of the Mycorrhizal Mutualists.</title>
        <authorList>
            <consortium name="DOE Joint Genome Institute"/>
            <consortium name="Mycorrhizal Genomics Consortium"/>
            <person name="Kohler A."/>
            <person name="Kuo A."/>
            <person name="Nagy L.G."/>
            <person name="Floudas D."/>
            <person name="Copeland A."/>
            <person name="Barry K.W."/>
            <person name="Cichocki N."/>
            <person name="Veneault-Fourrey C."/>
            <person name="LaButti K."/>
            <person name="Lindquist E.A."/>
            <person name="Lipzen A."/>
            <person name="Lundell T."/>
            <person name="Morin E."/>
            <person name="Murat C."/>
            <person name="Riley R."/>
            <person name="Ohm R."/>
            <person name="Sun H."/>
            <person name="Tunlid A."/>
            <person name="Henrissat B."/>
            <person name="Grigoriev I.V."/>
            <person name="Hibbett D.S."/>
            <person name="Martin F."/>
        </authorList>
    </citation>
    <scope>NUCLEOTIDE SEQUENCE [LARGE SCALE GENOMIC DNA]</scope>
    <source>
        <strain evidence="2">LaAM-08-1</strain>
    </source>
</reference>
<accession>A0A0C9XNN9</accession>
<gene>
    <name evidence="1" type="ORF">K443DRAFT_124004</name>
</gene>
<proteinExistence type="predicted"/>
<dbReference type="AlphaFoldDB" id="A0A0C9XNN9"/>
<protein>
    <submittedName>
        <fullName evidence="1">Unplaced genomic scaffold K443scaffold_153, whole genome shotgun sequence</fullName>
    </submittedName>
</protein>